<reference evidence="1" key="1">
    <citation type="submission" date="2020-09" db="EMBL/GenBank/DDBJ databases">
        <title>Taishania pollutisoli gen. nov., sp. nov., Isolated from Tetrabromobisphenol A-Contaminated Soil.</title>
        <authorList>
            <person name="Chen Q."/>
        </authorList>
    </citation>
    <scope>NUCLEOTIDE SEQUENCE</scope>
    <source>
        <strain evidence="1">CZZ-1</strain>
    </source>
</reference>
<dbReference type="InterPro" id="IPR015946">
    <property type="entry name" value="KH_dom-like_a/b"/>
</dbReference>
<dbReference type="InterPro" id="IPR003718">
    <property type="entry name" value="OsmC/Ohr_fam"/>
</dbReference>
<keyword evidence="2" id="KW-1185">Reference proteome</keyword>
<name>A0A8J6PAQ9_9FLAO</name>
<dbReference type="SUPFAM" id="SSF82784">
    <property type="entry name" value="OsmC-like"/>
    <property type="match status" value="1"/>
</dbReference>
<dbReference type="PANTHER" id="PTHR39624:SF2">
    <property type="entry name" value="OSMC-LIKE PROTEIN"/>
    <property type="match status" value="1"/>
</dbReference>
<dbReference type="RefSeq" id="WP_216714611.1">
    <property type="nucleotide sequence ID" value="NZ_JACVEL010000011.1"/>
</dbReference>
<gene>
    <name evidence="1" type="ORF">H9Y05_13730</name>
</gene>
<protein>
    <submittedName>
        <fullName evidence="1">OsmC family protein</fullName>
    </submittedName>
</protein>
<comment type="caution">
    <text evidence="1">The sequence shown here is derived from an EMBL/GenBank/DDBJ whole genome shotgun (WGS) entry which is preliminary data.</text>
</comment>
<organism evidence="1 2">
    <name type="scientific">Taishania pollutisoli</name>
    <dbReference type="NCBI Taxonomy" id="2766479"/>
    <lineage>
        <taxon>Bacteria</taxon>
        <taxon>Pseudomonadati</taxon>
        <taxon>Bacteroidota</taxon>
        <taxon>Flavobacteriia</taxon>
        <taxon>Flavobacteriales</taxon>
        <taxon>Crocinitomicaceae</taxon>
        <taxon>Taishania</taxon>
    </lineage>
</organism>
<dbReference type="Proteomes" id="UP000652681">
    <property type="component" value="Unassembled WGS sequence"/>
</dbReference>
<dbReference type="Gene3D" id="3.30.300.20">
    <property type="match status" value="1"/>
</dbReference>
<dbReference type="InterPro" id="IPR036102">
    <property type="entry name" value="OsmC/Ohrsf"/>
</dbReference>
<dbReference type="PANTHER" id="PTHR39624">
    <property type="entry name" value="PROTEIN INVOLVED IN RIMO-MEDIATED BETA-METHYLTHIOLATION OF RIBOSOMAL PROTEIN S12 YCAO"/>
    <property type="match status" value="1"/>
</dbReference>
<accession>A0A8J6PAQ9</accession>
<evidence type="ECO:0000313" key="1">
    <source>
        <dbReference type="EMBL" id="MBC9813531.1"/>
    </source>
</evidence>
<evidence type="ECO:0000313" key="2">
    <source>
        <dbReference type="Proteomes" id="UP000652681"/>
    </source>
</evidence>
<dbReference type="AlphaFoldDB" id="A0A8J6PAQ9"/>
<dbReference type="EMBL" id="JACVEL010000011">
    <property type="protein sequence ID" value="MBC9813531.1"/>
    <property type="molecule type" value="Genomic_DNA"/>
</dbReference>
<proteinExistence type="predicted"/>
<dbReference type="Pfam" id="PF02566">
    <property type="entry name" value="OsmC"/>
    <property type="match status" value="1"/>
</dbReference>
<sequence length="131" mass="14761">MQRVTATTGTERYKTVIRSSDHTITGDEPVELGGQNRGMNPGELLCSSLASCTSITLRMYADRKEWKIHEINVTVVLNDEDKTHPLIHRTIEISGEDVDEQQQTRLLAIANACPVHKLLSRGIEIRTEMKF</sequence>